<dbReference type="PANTHER" id="PTHR14226">
    <property type="entry name" value="NEUROPATHY TARGET ESTERASE/SWISS CHEESE D.MELANOGASTER"/>
    <property type="match status" value="1"/>
</dbReference>
<dbReference type="SUPFAM" id="SSF52151">
    <property type="entry name" value="FabD/lysophospholipase-like"/>
    <property type="match status" value="1"/>
</dbReference>
<dbReference type="RefSeq" id="WP_060793682.1">
    <property type="nucleotide sequence ID" value="NZ_KQ956540.1"/>
</dbReference>
<dbReference type="PROSITE" id="PS51635">
    <property type="entry name" value="PNPLA"/>
    <property type="match status" value="1"/>
</dbReference>
<keyword evidence="5" id="KW-0175">Coiled coil</keyword>
<dbReference type="EMBL" id="LRPX01000047">
    <property type="protein sequence ID" value="KXA14378.1"/>
    <property type="molecule type" value="Genomic_DNA"/>
</dbReference>
<evidence type="ECO:0000259" key="6">
    <source>
        <dbReference type="PROSITE" id="PS51635"/>
    </source>
</evidence>
<dbReference type="GO" id="GO:0016787">
    <property type="term" value="F:hydrolase activity"/>
    <property type="evidence" value="ECO:0007669"/>
    <property type="project" value="UniProtKB-UniRule"/>
</dbReference>
<dbReference type="PATRIC" id="fig|134605.3.peg.1056"/>
<sequence>MKYIEQKKVFFLLSYCLFSLSTFSISQEEEKEIKNIKEQIAILQKRLETLEEKKAIENSAIEKQKIGLVLSGGGAKGYAHLSLLRFLEKQHIQIDYITGTSIGAFIGTLYSIGYSVDEIEACLNSLNYDSLIKNNAYKRNPHDILTVNYDKQLNFSYPKGLASNEFLYLALKDILKSVEGIRDFNTLPIPLRIIATDLNTGKAKAFDSGDLAQVLTASMAVPTLLEPVKIGDASYVDGLISRNFPVQDVIEMGANFVIGSDVGNELKDNSDYNILSVLNQLIAIQSSSSHEEQKELVDILIQPKIQKYSALDIQKREIFLKLGEEAVQENKEALLSCIKKESKTPKKILSIPAPIFFEKLVLSDNFQGKVRMVMEEFLSDIIGKELKEEELRDKILRVYRLPFISKVYYEKRGNELFLDGEVIPENTLGIGFHYQKDYGTTFRLGTNLHHIGKFGNTTNINAKIGDYLGLDIYSLFHYGISDEVGLFSRLSYDERPFYLYERNRRLASFKKKIVKGELGIFTRYRDDLFLSAGLSTNYAKLNLESGDTDYRYFEYSKNFNNAFLRFKFDNVRNRKSGLKAEAEYKFSASSVKKNSNVYGPSYQLDGYFPISPKLTGTYHLSGGIMDGNRIPIDQYFKIGGLQNNMELNEFSFYGYRPHQKIADKFMIGNLGLQYEILSNIYWTGNWNMMAYHSPIETLEKTEKKWRRYIHGFASSFMYDSPLGPIELSISRNNQEKEFLTTFSIGYYFY</sequence>
<feature type="active site" description="Proton acceptor" evidence="4">
    <location>
        <position position="237"/>
    </location>
</feature>
<gene>
    <name evidence="7" type="ORF">HMPREF3206_01063</name>
</gene>
<evidence type="ECO:0000256" key="5">
    <source>
        <dbReference type="SAM" id="Coils"/>
    </source>
</evidence>
<keyword evidence="3 4" id="KW-0443">Lipid metabolism</keyword>
<dbReference type="InterPro" id="IPR016035">
    <property type="entry name" value="Acyl_Trfase/lysoPLipase"/>
</dbReference>
<evidence type="ECO:0000313" key="8">
    <source>
        <dbReference type="Proteomes" id="UP000070617"/>
    </source>
</evidence>
<protein>
    <submittedName>
        <fullName evidence="7">Phospholipase, patatin family</fullName>
    </submittedName>
</protein>
<proteinExistence type="predicted"/>
<accession>A0A133NDM2</accession>
<dbReference type="GO" id="GO:0016042">
    <property type="term" value="P:lipid catabolic process"/>
    <property type="evidence" value="ECO:0007669"/>
    <property type="project" value="UniProtKB-UniRule"/>
</dbReference>
<dbReference type="STRING" id="134605.HMPREF3206_01063"/>
<dbReference type="CDD" id="cd07205">
    <property type="entry name" value="Pat_PNPLA6_PNPLA7_NTE1_like"/>
    <property type="match status" value="1"/>
</dbReference>
<evidence type="ECO:0000256" key="4">
    <source>
        <dbReference type="PROSITE-ProRule" id="PRU01161"/>
    </source>
</evidence>
<feature type="short sequence motif" description="GXGXXG" evidence="4">
    <location>
        <begin position="72"/>
        <end position="77"/>
    </location>
</feature>
<dbReference type="AlphaFoldDB" id="A0A133NDM2"/>
<feature type="active site" description="Nucleophile" evidence="4">
    <location>
        <position position="101"/>
    </location>
</feature>
<dbReference type="InterPro" id="IPR043864">
    <property type="entry name" value="Omp85-like_dom"/>
</dbReference>
<feature type="coiled-coil region" evidence="5">
    <location>
        <begin position="26"/>
        <end position="60"/>
    </location>
</feature>
<comment type="caution">
    <text evidence="4">Lacks conserved residue(s) required for the propagation of feature annotation.</text>
</comment>
<evidence type="ECO:0000256" key="2">
    <source>
        <dbReference type="ARBA" id="ARBA00022963"/>
    </source>
</evidence>
<dbReference type="PANTHER" id="PTHR14226:SF76">
    <property type="entry name" value="NTE FAMILY PROTEIN RSSA"/>
    <property type="match status" value="1"/>
</dbReference>
<keyword evidence="1 4" id="KW-0378">Hydrolase</keyword>
<evidence type="ECO:0000256" key="3">
    <source>
        <dbReference type="ARBA" id="ARBA00023098"/>
    </source>
</evidence>
<evidence type="ECO:0000256" key="1">
    <source>
        <dbReference type="ARBA" id="ARBA00022801"/>
    </source>
</evidence>
<name>A0A133NDM2_9FUSO</name>
<comment type="caution">
    <text evidence="7">The sequence shown here is derived from an EMBL/GenBank/DDBJ whole genome shotgun (WGS) entry which is preliminary data.</text>
</comment>
<dbReference type="Gene3D" id="2.40.160.50">
    <property type="entry name" value="membrane protein fhac: a member of the omp85/tpsb transporter family"/>
    <property type="match status" value="1"/>
</dbReference>
<dbReference type="Pfam" id="PF19143">
    <property type="entry name" value="Omp85_2"/>
    <property type="match status" value="1"/>
</dbReference>
<dbReference type="InterPro" id="IPR002641">
    <property type="entry name" value="PNPLA_dom"/>
</dbReference>
<keyword evidence="8" id="KW-1185">Reference proteome</keyword>
<evidence type="ECO:0000313" key="7">
    <source>
        <dbReference type="EMBL" id="KXA14378.1"/>
    </source>
</evidence>
<dbReference type="InterPro" id="IPR050301">
    <property type="entry name" value="NTE"/>
</dbReference>
<reference evidence="8" key="1">
    <citation type="submission" date="2016-01" db="EMBL/GenBank/DDBJ databases">
        <authorList>
            <person name="Mitreva M."/>
            <person name="Pepin K.H."/>
            <person name="Mihindukulasuriya K.A."/>
            <person name="Fulton R."/>
            <person name="Fronick C."/>
            <person name="O'Laughlin M."/>
            <person name="Miner T."/>
            <person name="Herter B."/>
            <person name="Rosa B.A."/>
            <person name="Cordes M."/>
            <person name="Tomlinson C."/>
            <person name="Wollam A."/>
            <person name="Palsikar V.B."/>
            <person name="Mardis E.R."/>
            <person name="Wilson R.K."/>
        </authorList>
    </citation>
    <scope>NUCLEOTIDE SEQUENCE [LARGE SCALE GENOMIC DNA]</scope>
    <source>
        <strain evidence="8">CMW8396</strain>
    </source>
</reference>
<feature type="short sequence motif" description="GXSXG" evidence="4">
    <location>
        <begin position="99"/>
        <end position="103"/>
    </location>
</feature>
<feature type="domain" description="PNPLA" evidence="6">
    <location>
        <begin position="68"/>
        <end position="250"/>
    </location>
</feature>
<dbReference type="Gene3D" id="3.40.1090.10">
    <property type="entry name" value="Cytosolic phospholipase A2 catalytic domain"/>
    <property type="match status" value="2"/>
</dbReference>
<keyword evidence="2 4" id="KW-0442">Lipid degradation</keyword>
<dbReference type="Proteomes" id="UP000070617">
    <property type="component" value="Unassembled WGS sequence"/>
</dbReference>
<dbReference type="Pfam" id="PF01734">
    <property type="entry name" value="Patatin"/>
    <property type="match status" value="1"/>
</dbReference>
<organism evidence="7 8">
    <name type="scientific">Fusobacterium equinum</name>
    <dbReference type="NCBI Taxonomy" id="134605"/>
    <lineage>
        <taxon>Bacteria</taxon>
        <taxon>Fusobacteriati</taxon>
        <taxon>Fusobacteriota</taxon>
        <taxon>Fusobacteriia</taxon>
        <taxon>Fusobacteriales</taxon>
        <taxon>Fusobacteriaceae</taxon>
        <taxon>Fusobacterium</taxon>
    </lineage>
</organism>